<dbReference type="EMBL" id="GG738924">
    <property type="protein sequence ID" value="EFC36854.1"/>
    <property type="molecule type" value="Genomic_DNA"/>
</dbReference>
<evidence type="ECO:0000313" key="2">
    <source>
        <dbReference type="EMBL" id="EFC36854.1"/>
    </source>
</evidence>
<accession>D2W204</accession>
<feature type="compositionally biased region" description="Polar residues" evidence="1">
    <location>
        <begin position="1"/>
        <end position="11"/>
    </location>
</feature>
<feature type="compositionally biased region" description="Polar residues" evidence="1">
    <location>
        <begin position="104"/>
        <end position="122"/>
    </location>
</feature>
<feature type="region of interest" description="Disordered" evidence="1">
    <location>
        <begin position="1"/>
        <end position="27"/>
    </location>
</feature>
<dbReference type="KEGG" id="ngr:NAEGRDRAFT_82086"/>
<evidence type="ECO:0000313" key="3">
    <source>
        <dbReference type="Proteomes" id="UP000006671"/>
    </source>
</evidence>
<organism evidence="3">
    <name type="scientific">Naegleria gruberi</name>
    <name type="common">Amoeba</name>
    <dbReference type="NCBI Taxonomy" id="5762"/>
    <lineage>
        <taxon>Eukaryota</taxon>
        <taxon>Discoba</taxon>
        <taxon>Heterolobosea</taxon>
        <taxon>Tetramitia</taxon>
        <taxon>Eutetramitia</taxon>
        <taxon>Vahlkampfiidae</taxon>
        <taxon>Naegleria</taxon>
    </lineage>
</organism>
<sequence length="364" mass="41095">MNGTTTSQSTRNNNSNNNNNNNKNKNNEVKVCRSYMNKLGTIDACTANIGGSIMIDQIKKNHTVNMMSMKKRVDNELPWSYRNVPANFNLNRRVSPLKKPKTLSPINTKDNRMATLSSTQQHRGAHTERGGSKSKLDLSKDNKIDPVQILEEPEDQEIYEKFLDLLRRRKTIEEARKIASSVFLEAEEQMLLGAYSGVPQYVEGFISKDDEHQTPNEDLEEDRTLENHAQESEAKEEELNEGQYETSFATLEEHEESISNPYEDNSNPYDEDNTIEEGKPEVTGKYKEKSGKIWVVTASTASAFELFNEKDGRKAEGKYIKDSSGNYSITFTFHDPNGDAVLTSVTSNLNTIPLSNGDAFTKVE</sequence>
<reference evidence="2 3" key="1">
    <citation type="journal article" date="2010" name="Cell">
        <title>The genome of Naegleria gruberi illuminates early eukaryotic versatility.</title>
        <authorList>
            <person name="Fritz-Laylin L.K."/>
            <person name="Prochnik S.E."/>
            <person name="Ginger M.L."/>
            <person name="Dacks J.B."/>
            <person name="Carpenter M.L."/>
            <person name="Field M.C."/>
            <person name="Kuo A."/>
            <person name="Paredez A."/>
            <person name="Chapman J."/>
            <person name="Pham J."/>
            <person name="Shu S."/>
            <person name="Neupane R."/>
            <person name="Cipriano M."/>
            <person name="Mancuso J."/>
            <person name="Tu H."/>
            <person name="Salamov A."/>
            <person name="Lindquist E."/>
            <person name="Shapiro H."/>
            <person name="Lucas S."/>
            <person name="Grigoriev I.V."/>
            <person name="Cande W.Z."/>
            <person name="Fulton C."/>
            <person name="Rokhsar D.S."/>
            <person name="Dawson S.C."/>
        </authorList>
    </citation>
    <scope>NUCLEOTIDE SEQUENCE [LARGE SCALE GENOMIC DNA]</scope>
    <source>
        <strain evidence="2 3">NEG-M</strain>
    </source>
</reference>
<dbReference type="OrthoDB" id="10351127at2759"/>
<proteinExistence type="predicted"/>
<dbReference type="RefSeq" id="XP_002669598.1">
    <property type="nucleotide sequence ID" value="XM_002669552.1"/>
</dbReference>
<dbReference type="GeneID" id="8856171"/>
<dbReference type="Proteomes" id="UP000006671">
    <property type="component" value="Unassembled WGS sequence"/>
</dbReference>
<gene>
    <name evidence="2" type="ORF">NAEGRDRAFT_82086</name>
</gene>
<feature type="compositionally biased region" description="Basic and acidic residues" evidence="1">
    <location>
        <begin position="222"/>
        <end position="233"/>
    </location>
</feature>
<evidence type="ECO:0000256" key="1">
    <source>
        <dbReference type="SAM" id="MobiDB-lite"/>
    </source>
</evidence>
<feature type="region of interest" description="Disordered" evidence="1">
    <location>
        <begin position="98"/>
        <end position="139"/>
    </location>
</feature>
<keyword evidence="3" id="KW-1185">Reference proteome</keyword>
<feature type="compositionally biased region" description="Basic and acidic residues" evidence="1">
    <location>
        <begin position="125"/>
        <end position="139"/>
    </location>
</feature>
<feature type="region of interest" description="Disordered" evidence="1">
    <location>
        <begin position="208"/>
        <end position="283"/>
    </location>
</feature>
<dbReference type="AlphaFoldDB" id="D2W204"/>
<protein>
    <submittedName>
        <fullName evidence="2">Predicted protein</fullName>
    </submittedName>
</protein>
<dbReference type="VEuPathDB" id="AmoebaDB:NAEGRDRAFT_82086"/>
<dbReference type="InParanoid" id="D2W204"/>
<name>D2W204_NAEGR</name>
<feature type="compositionally biased region" description="Polar residues" evidence="1">
    <location>
        <begin position="258"/>
        <end position="268"/>
    </location>
</feature>
<feature type="compositionally biased region" description="Low complexity" evidence="1">
    <location>
        <begin position="12"/>
        <end position="24"/>
    </location>
</feature>